<dbReference type="Proteomes" id="UP000231912">
    <property type="component" value="Unassembled WGS sequence"/>
</dbReference>
<evidence type="ECO:0000313" key="2">
    <source>
        <dbReference type="EMBL" id="PJZ65494.1"/>
    </source>
</evidence>
<dbReference type="AlphaFoldDB" id="A0A2M9ZAR9"/>
<dbReference type="NCBIfam" id="NF047624">
    <property type="entry name" value="LIC_13076_fam"/>
    <property type="match status" value="1"/>
</dbReference>
<evidence type="ECO:0000313" key="4">
    <source>
        <dbReference type="Proteomes" id="UP001580391"/>
    </source>
</evidence>
<accession>A0A2M9ZAR9</accession>
<dbReference type="Proteomes" id="UP001580391">
    <property type="component" value="Unassembled WGS sequence"/>
</dbReference>
<dbReference type="EMBL" id="NPDT01000005">
    <property type="protein sequence ID" value="PJZ65494.1"/>
    <property type="molecule type" value="Genomic_DNA"/>
</dbReference>
<reference evidence="1 4" key="2">
    <citation type="submission" date="2024-09" db="EMBL/GenBank/DDBJ databases">
        <title>Taxonomic and Genotyping Characterization of Leptospira Strains isolated from Multiple Sources in Colombia highlights the importance of intermediate species.</title>
        <authorList>
            <person name="Torres Higuera L."/>
            <person name="Rojas Tapias D."/>
            <person name="Jimenez Velasquez S."/>
            <person name="Renjifo Ibanez C."/>
        </authorList>
    </citation>
    <scope>NUCLEOTIDE SEQUENCE [LARGE SCALE GENOMIC DNA]</scope>
    <source>
        <strain evidence="1 4">Lep080</strain>
    </source>
</reference>
<organism evidence="2 3">
    <name type="scientific">Leptospira wolffii</name>
    <dbReference type="NCBI Taxonomy" id="409998"/>
    <lineage>
        <taxon>Bacteria</taxon>
        <taxon>Pseudomonadati</taxon>
        <taxon>Spirochaetota</taxon>
        <taxon>Spirochaetia</taxon>
        <taxon>Leptospirales</taxon>
        <taxon>Leptospiraceae</taxon>
        <taxon>Leptospira</taxon>
    </lineage>
</organism>
<keyword evidence="4" id="KW-1185">Reference proteome</keyword>
<sequence>MAAESSNSCKLQSSQSYWAFLGGLVPIRFLNSSFPEPPAGQTSRITETAQWHDYTVTILLGWLLAVTKRTFLVEFCEEGLYANHWNENKESIDQKLYRIAMTGKVTVQLVTGESFTSKLVGFDSENLFLEAKLLDEKAGLVDRAHLKDGSILEGKLVAQNEHEIEMETKANTLQFVVKSRLHRLELRVPVQKIEKKTVLKTDVAKLSFEGLE</sequence>
<comment type="caution">
    <text evidence="2">The sequence shown here is derived from an EMBL/GenBank/DDBJ whole genome shotgun (WGS) entry which is preliminary data.</text>
</comment>
<proteinExistence type="predicted"/>
<name>A0A2M9ZAR9_9LEPT</name>
<evidence type="ECO:0000313" key="3">
    <source>
        <dbReference type="Proteomes" id="UP000231912"/>
    </source>
</evidence>
<protein>
    <submittedName>
        <fullName evidence="2">Uncharacterized protein</fullName>
    </submittedName>
</protein>
<dbReference type="RefSeq" id="WP_016543873.1">
    <property type="nucleotide sequence ID" value="NZ_JBHILI010000008.1"/>
</dbReference>
<evidence type="ECO:0000313" key="1">
    <source>
        <dbReference type="EMBL" id="MFB5737634.1"/>
    </source>
</evidence>
<reference evidence="2 3" key="1">
    <citation type="submission" date="2017-07" db="EMBL/GenBank/DDBJ databases">
        <title>Leptospira spp. isolated from tropical soils.</title>
        <authorList>
            <person name="Thibeaux R."/>
            <person name="Iraola G."/>
            <person name="Ferres I."/>
            <person name="Bierque E."/>
            <person name="Girault D."/>
            <person name="Soupe-Gilbert M.-E."/>
            <person name="Picardeau M."/>
            <person name="Goarant C."/>
        </authorList>
    </citation>
    <scope>NUCLEOTIDE SEQUENCE [LARGE SCALE GENOMIC DNA]</scope>
    <source>
        <strain evidence="2 3">FH2-C-A2</strain>
    </source>
</reference>
<gene>
    <name evidence="1" type="ORF">ACE5IX_14015</name>
    <name evidence="2" type="ORF">CH371_13120</name>
</gene>
<dbReference type="EMBL" id="JBHILJ010000007">
    <property type="protein sequence ID" value="MFB5737634.1"/>
    <property type="molecule type" value="Genomic_DNA"/>
</dbReference>